<evidence type="ECO:0000313" key="1">
    <source>
        <dbReference type="EMBL" id="MBX49242.1"/>
    </source>
</evidence>
<proteinExistence type="predicted"/>
<name>A0A2P2P3D9_RHIMU</name>
<dbReference type="AlphaFoldDB" id="A0A2P2P3D9"/>
<protein>
    <submittedName>
        <fullName evidence="1">Uncharacterized protein</fullName>
    </submittedName>
</protein>
<accession>A0A2P2P3D9</accession>
<reference evidence="1" key="1">
    <citation type="submission" date="2018-02" db="EMBL/GenBank/DDBJ databases">
        <title>Rhizophora mucronata_Transcriptome.</title>
        <authorList>
            <person name="Meera S.P."/>
            <person name="Sreeshan A."/>
            <person name="Augustine A."/>
        </authorList>
    </citation>
    <scope>NUCLEOTIDE SEQUENCE</scope>
    <source>
        <tissue evidence="1">Leaf</tissue>
    </source>
</reference>
<dbReference type="EMBL" id="GGEC01068758">
    <property type="protein sequence ID" value="MBX49242.1"/>
    <property type="molecule type" value="Transcribed_RNA"/>
</dbReference>
<sequence length="62" mass="7036">MNTLMMEQESVMGSKILVHIPAKYMGAQHSTWKEIKPIVLVSCVLEPQNGRNFPILWGLKVI</sequence>
<organism evidence="1">
    <name type="scientific">Rhizophora mucronata</name>
    <name type="common">Asiatic mangrove</name>
    <dbReference type="NCBI Taxonomy" id="61149"/>
    <lineage>
        <taxon>Eukaryota</taxon>
        <taxon>Viridiplantae</taxon>
        <taxon>Streptophyta</taxon>
        <taxon>Embryophyta</taxon>
        <taxon>Tracheophyta</taxon>
        <taxon>Spermatophyta</taxon>
        <taxon>Magnoliopsida</taxon>
        <taxon>eudicotyledons</taxon>
        <taxon>Gunneridae</taxon>
        <taxon>Pentapetalae</taxon>
        <taxon>rosids</taxon>
        <taxon>fabids</taxon>
        <taxon>Malpighiales</taxon>
        <taxon>Rhizophoraceae</taxon>
        <taxon>Rhizophora</taxon>
    </lineage>
</organism>